<name>A0A3N1KV90_9PROT</name>
<sequence length="72" mass="7856">MSFQAYLDNIEAKTGKSPAAFKAMAREKGFCDADGVRPGVKAGEILDWLKHDFDLGRGHGMALVALFKGKRD</sequence>
<dbReference type="Proteomes" id="UP000278222">
    <property type="component" value="Unassembled WGS sequence"/>
</dbReference>
<keyword evidence="2" id="KW-1185">Reference proteome</keyword>
<dbReference type="OrthoDB" id="9809825at2"/>
<protein>
    <submittedName>
        <fullName evidence="1">Uncharacterized protein DUF4287</fullName>
    </submittedName>
</protein>
<dbReference type="Pfam" id="PF14117">
    <property type="entry name" value="DUF4287"/>
    <property type="match status" value="1"/>
</dbReference>
<comment type="caution">
    <text evidence="1">The sequence shown here is derived from an EMBL/GenBank/DDBJ whole genome shotgun (WGS) entry which is preliminary data.</text>
</comment>
<dbReference type="InterPro" id="IPR025629">
    <property type="entry name" value="DUF4287"/>
</dbReference>
<evidence type="ECO:0000313" key="1">
    <source>
        <dbReference type="EMBL" id="ROP81245.1"/>
    </source>
</evidence>
<evidence type="ECO:0000313" key="2">
    <source>
        <dbReference type="Proteomes" id="UP000278222"/>
    </source>
</evidence>
<dbReference type="EMBL" id="RJKX01000018">
    <property type="protein sequence ID" value="ROP81245.1"/>
    <property type="molecule type" value="Genomic_DNA"/>
</dbReference>
<reference evidence="1 2" key="1">
    <citation type="submission" date="2018-11" db="EMBL/GenBank/DDBJ databases">
        <title>Genomic Encyclopedia of Type Strains, Phase IV (KMG-IV): sequencing the most valuable type-strain genomes for metagenomic binning, comparative biology and taxonomic classification.</title>
        <authorList>
            <person name="Goeker M."/>
        </authorList>
    </citation>
    <scope>NUCLEOTIDE SEQUENCE [LARGE SCALE GENOMIC DNA]</scope>
    <source>
        <strain evidence="1 2">DSM 5900</strain>
    </source>
</reference>
<accession>A0A3N1KV90</accession>
<organism evidence="1 2">
    <name type="scientific">Stella humosa</name>
    <dbReference type="NCBI Taxonomy" id="94"/>
    <lineage>
        <taxon>Bacteria</taxon>
        <taxon>Pseudomonadati</taxon>
        <taxon>Pseudomonadota</taxon>
        <taxon>Alphaproteobacteria</taxon>
        <taxon>Rhodospirillales</taxon>
        <taxon>Stellaceae</taxon>
        <taxon>Stella</taxon>
    </lineage>
</organism>
<dbReference type="AlphaFoldDB" id="A0A3N1KV90"/>
<dbReference type="RefSeq" id="WP_123694973.1">
    <property type="nucleotide sequence ID" value="NZ_AP019700.1"/>
</dbReference>
<gene>
    <name evidence="1" type="ORF">EDC65_5101</name>
</gene>
<proteinExistence type="predicted"/>